<accession>A0AAE0GUK7</accession>
<dbReference type="Proteomes" id="UP001190700">
    <property type="component" value="Unassembled WGS sequence"/>
</dbReference>
<protein>
    <submittedName>
        <fullName evidence="2">Uncharacterized protein</fullName>
    </submittedName>
</protein>
<evidence type="ECO:0000256" key="1">
    <source>
        <dbReference type="SAM" id="MobiDB-lite"/>
    </source>
</evidence>
<evidence type="ECO:0000313" key="2">
    <source>
        <dbReference type="EMBL" id="KAK3284473.1"/>
    </source>
</evidence>
<feature type="region of interest" description="Disordered" evidence="1">
    <location>
        <begin position="98"/>
        <end position="125"/>
    </location>
</feature>
<dbReference type="AlphaFoldDB" id="A0AAE0GUK7"/>
<keyword evidence="3" id="KW-1185">Reference proteome</keyword>
<gene>
    <name evidence="2" type="ORF">CYMTET_7878</name>
</gene>
<organism evidence="2 3">
    <name type="scientific">Cymbomonas tetramitiformis</name>
    <dbReference type="NCBI Taxonomy" id="36881"/>
    <lineage>
        <taxon>Eukaryota</taxon>
        <taxon>Viridiplantae</taxon>
        <taxon>Chlorophyta</taxon>
        <taxon>Pyramimonadophyceae</taxon>
        <taxon>Pyramimonadales</taxon>
        <taxon>Pyramimonadaceae</taxon>
        <taxon>Cymbomonas</taxon>
    </lineage>
</organism>
<dbReference type="EMBL" id="LGRX02002274">
    <property type="protein sequence ID" value="KAK3284473.1"/>
    <property type="molecule type" value="Genomic_DNA"/>
</dbReference>
<evidence type="ECO:0000313" key="3">
    <source>
        <dbReference type="Proteomes" id="UP001190700"/>
    </source>
</evidence>
<reference evidence="2 3" key="1">
    <citation type="journal article" date="2015" name="Genome Biol. Evol.">
        <title>Comparative Genomics of a Bacterivorous Green Alga Reveals Evolutionary Causalities and Consequences of Phago-Mixotrophic Mode of Nutrition.</title>
        <authorList>
            <person name="Burns J.A."/>
            <person name="Paasch A."/>
            <person name="Narechania A."/>
            <person name="Kim E."/>
        </authorList>
    </citation>
    <scope>NUCLEOTIDE SEQUENCE [LARGE SCALE GENOMIC DNA]</scope>
    <source>
        <strain evidence="2 3">PLY_AMNH</strain>
    </source>
</reference>
<name>A0AAE0GUK7_9CHLO</name>
<comment type="caution">
    <text evidence="2">The sequence shown here is derived from an EMBL/GenBank/DDBJ whole genome shotgun (WGS) entry which is preliminary data.</text>
</comment>
<proteinExistence type="predicted"/>
<sequence>MHMTRDEADNSLKKGCDLHLLANMGIHARCLDKSFEETQFKTLFHRWYEAQAPKHVREARGRLFDFIEEQERKDVQSSLSSLALFYEGEGDRSLQFFLKTQRGKSRGANGLQRRQQTHRRESSNL</sequence>